<feature type="compositionally biased region" description="Low complexity" evidence="1">
    <location>
        <begin position="1"/>
        <end position="14"/>
    </location>
</feature>
<evidence type="ECO:0000256" key="1">
    <source>
        <dbReference type="SAM" id="MobiDB-lite"/>
    </source>
</evidence>
<gene>
    <name evidence="2" type="ORF">CTOB1V02_LOCUS1158</name>
</gene>
<proteinExistence type="predicted"/>
<feature type="region of interest" description="Disordered" evidence="1">
    <location>
        <begin position="1"/>
        <end position="23"/>
    </location>
</feature>
<sequence length="212" mass="22641">MSGSSRLSGSVPSSETVTETPSDGMVSISQGVLFDGQCVPAFVGTGIVRPCFFFVPEVPTMAFHMPHLACTVDVQPSVPKGGFQVALEEECPEVCSDSAGCSEVKGSEEECRCSDEPVEVWELGLVGEFGKEYSERAIFPAMLGGNDPPLSPSSLLEGPGAKVLAWKRGTWRTRDLPLVVIASEEVTAKSLYRFPLRDSDAIRRGDPCGGSY</sequence>
<dbReference type="AlphaFoldDB" id="A0A7R8W1N4"/>
<reference evidence="2" key="1">
    <citation type="submission" date="2020-11" db="EMBL/GenBank/DDBJ databases">
        <authorList>
            <person name="Tran Van P."/>
        </authorList>
    </citation>
    <scope>NUCLEOTIDE SEQUENCE</scope>
</reference>
<protein>
    <submittedName>
        <fullName evidence="2">Uncharacterized protein</fullName>
    </submittedName>
</protein>
<evidence type="ECO:0000313" key="2">
    <source>
        <dbReference type="EMBL" id="CAD7223164.1"/>
    </source>
</evidence>
<name>A0A7R8W1N4_9CRUS</name>
<accession>A0A7R8W1N4</accession>
<organism evidence="2">
    <name type="scientific">Cyprideis torosa</name>
    <dbReference type="NCBI Taxonomy" id="163714"/>
    <lineage>
        <taxon>Eukaryota</taxon>
        <taxon>Metazoa</taxon>
        <taxon>Ecdysozoa</taxon>
        <taxon>Arthropoda</taxon>
        <taxon>Crustacea</taxon>
        <taxon>Oligostraca</taxon>
        <taxon>Ostracoda</taxon>
        <taxon>Podocopa</taxon>
        <taxon>Podocopida</taxon>
        <taxon>Cytherocopina</taxon>
        <taxon>Cytheroidea</taxon>
        <taxon>Cytherideidae</taxon>
        <taxon>Cyprideis</taxon>
    </lineage>
</organism>
<dbReference type="EMBL" id="OB660161">
    <property type="protein sequence ID" value="CAD7223164.1"/>
    <property type="molecule type" value="Genomic_DNA"/>
</dbReference>